<keyword evidence="1 3" id="KW-0863">Zinc-finger</keyword>
<dbReference type="SUPFAM" id="SSF57850">
    <property type="entry name" value="RING/U-box"/>
    <property type="match status" value="1"/>
</dbReference>
<proteinExistence type="predicted"/>
<gene>
    <name evidence="6" type="ORF">MENT_LOCUS19898</name>
</gene>
<dbReference type="PROSITE" id="PS50089">
    <property type="entry name" value="ZF_RING_2"/>
    <property type="match status" value="1"/>
</dbReference>
<dbReference type="InterPro" id="IPR013083">
    <property type="entry name" value="Znf_RING/FYVE/PHD"/>
</dbReference>
<dbReference type="InterPro" id="IPR001841">
    <property type="entry name" value="Znf_RING"/>
</dbReference>
<keyword evidence="2" id="KW-0862">Zinc</keyword>
<feature type="region of interest" description="Disordered" evidence="4">
    <location>
        <begin position="317"/>
        <end position="336"/>
    </location>
</feature>
<dbReference type="OrthoDB" id="8062037at2759"/>
<name>A0A6V7V137_MELEN</name>
<accession>A0A6V7V137</accession>
<evidence type="ECO:0000313" key="7">
    <source>
        <dbReference type="Proteomes" id="UP000580250"/>
    </source>
</evidence>
<evidence type="ECO:0000256" key="4">
    <source>
        <dbReference type="SAM" id="MobiDB-lite"/>
    </source>
</evidence>
<dbReference type="EMBL" id="CAJEWN010000142">
    <property type="protein sequence ID" value="CAD2168526.1"/>
    <property type="molecule type" value="Genomic_DNA"/>
</dbReference>
<evidence type="ECO:0000256" key="3">
    <source>
        <dbReference type="PROSITE-ProRule" id="PRU00175"/>
    </source>
</evidence>
<evidence type="ECO:0000259" key="5">
    <source>
        <dbReference type="PROSITE" id="PS50089"/>
    </source>
</evidence>
<dbReference type="GO" id="GO:0008270">
    <property type="term" value="F:zinc ion binding"/>
    <property type="evidence" value="ECO:0007669"/>
    <property type="project" value="UniProtKB-KW"/>
</dbReference>
<feature type="region of interest" description="Disordered" evidence="4">
    <location>
        <begin position="354"/>
        <end position="374"/>
    </location>
</feature>
<evidence type="ECO:0000313" key="6">
    <source>
        <dbReference type="EMBL" id="CAD2168526.1"/>
    </source>
</evidence>
<protein>
    <recommendedName>
        <fullName evidence="5">RING-type domain-containing protein</fullName>
    </recommendedName>
</protein>
<feature type="compositionally biased region" description="Low complexity" evidence="4">
    <location>
        <begin position="1"/>
        <end position="26"/>
    </location>
</feature>
<feature type="domain" description="RING-type" evidence="5">
    <location>
        <begin position="504"/>
        <end position="545"/>
    </location>
</feature>
<evidence type="ECO:0000256" key="2">
    <source>
        <dbReference type="ARBA" id="ARBA00022833"/>
    </source>
</evidence>
<feature type="region of interest" description="Disordered" evidence="4">
    <location>
        <begin position="1"/>
        <end position="39"/>
    </location>
</feature>
<keyword evidence="1 3" id="KW-0479">Metal-binding</keyword>
<dbReference type="Proteomes" id="UP000580250">
    <property type="component" value="Unassembled WGS sequence"/>
</dbReference>
<reference evidence="6 7" key="1">
    <citation type="submission" date="2020-08" db="EMBL/GenBank/DDBJ databases">
        <authorList>
            <person name="Koutsovoulos G."/>
            <person name="Danchin GJ E."/>
        </authorList>
    </citation>
    <scope>NUCLEOTIDE SEQUENCE [LARGE SCALE GENOMIC DNA]</scope>
</reference>
<evidence type="ECO:0000256" key="1">
    <source>
        <dbReference type="ARBA" id="ARBA00022771"/>
    </source>
</evidence>
<feature type="region of interest" description="Disordered" evidence="4">
    <location>
        <begin position="395"/>
        <end position="424"/>
    </location>
</feature>
<dbReference type="Pfam" id="PF13639">
    <property type="entry name" value="zf-RING_2"/>
    <property type="match status" value="1"/>
</dbReference>
<organism evidence="6 7">
    <name type="scientific">Meloidogyne enterolobii</name>
    <name type="common">Root-knot nematode worm</name>
    <name type="synonym">Meloidogyne mayaguensis</name>
    <dbReference type="NCBI Taxonomy" id="390850"/>
    <lineage>
        <taxon>Eukaryota</taxon>
        <taxon>Metazoa</taxon>
        <taxon>Ecdysozoa</taxon>
        <taxon>Nematoda</taxon>
        <taxon>Chromadorea</taxon>
        <taxon>Rhabditida</taxon>
        <taxon>Tylenchina</taxon>
        <taxon>Tylenchomorpha</taxon>
        <taxon>Tylenchoidea</taxon>
        <taxon>Meloidogynidae</taxon>
        <taxon>Meloidogyninae</taxon>
        <taxon>Meloidogyne</taxon>
    </lineage>
</organism>
<comment type="caution">
    <text evidence="6">The sequence shown here is derived from an EMBL/GenBank/DDBJ whole genome shotgun (WGS) entry which is preliminary data.</text>
</comment>
<sequence length="552" mass="58652">MRNTSTTTTNNNNSSRRRAATSSTNSLNGSPAPVRRRIDSPETDPIFQQQFQQQSLPAQLGSFQNAQDTTPRTAIGPNQGHQQQLQQNFAAISTSSNSQGGQLGVSATAIDVQAIIAKERSKAIIPTNIAPAAQLINSIDPVNGLTSPDYVFAGWGLGHDFDRLIGLVISCVRAPTPKRSYDRCDCMVKIGAGSDVQTIAIYSYGAASEILVTAPVNQIVEFTLMTVTAQNPQRSRWCGSVPFMLRFSLSSSLRCLGATGTTARVGGGGSNMIVASSGGGPGAAAGVIATQNVNQLGEGPGGTSNIGIQGPSGYTVGHNQQPQPIPRQNASAGRGAGNNVSSLAFLFEGFQGGSATSPEGLHRQSEGLPHTPPPRIRDFPMPVSHQNRDQLLEHQEEGEEVISDNNLGAQIQNPDLPGPSHGRRANRTMNEVITLCDDNEDDFVERGGDAGGEENTEARILEPPPFVPGRGLTAFEVKKYLASMVFLPPNFEEEGSEGAEGFPCPVCPDPFTSGSPVIFPFCTHKLHLNCFTELAKTYRTCPICRKDLVSGK</sequence>
<feature type="compositionally biased region" description="Polar residues" evidence="4">
    <location>
        <begin position="317"/>
        <end position="331"/>
    </location>
</feature>
<feature type="compositionally biased region" description="Polar residues" evidence="4">
    <location>
        <begin position="403"/>
        <end position="413"/>
    </location>
</feature>
<dbReference type="Gene3D" id="3.30.40.10">
    <property type="entry name" value="Zinc/RING finger domain, C3HC4 (zinc finger)"/>
    <property type="match status" value="1"/>
</dbReference>
<dbReference type="AlphaFoldDB" id="A0A6V7V137"/>